<evidence type="ECO:0000313" key="1">
    <source>
        <dbReference type="EMBL" id="RAK47645.1"/>
    </source>
</evidence>
<dbReference type="Proteomes" id="UP000249579">
    <property type="component" value="Plasmid pZKMB2"/>
</dbReference>
<proteinExistence type="predicted"/>
<name>A0A327ZZG2_9STAP</name>
<evidence type="ECO:0000313" key="2">
    <source>
        <dbReference type="Proteomes" id="UP000249579"/>
    </source>
</evidence>
<protein>
    <submittedName>
        <fullName evidence="1">Uncharacterized protein</fullName>
    </submittedName>
</protein>
<gene>
    <name evidence="1" type="ORF">BHX94_12365</name>
</gene>
<dbReference type="AlphaFoldDB" id="A0A327ZZG2"/>
<sequence length="110" mass="13089">MKLASFNPKTHMPIYDKHRIVSEGEILRHGWYFKTFNDEEYVYIGNDLVLKIYKSPAKQIKEHPVPKPLAEILSYVKQIRNRDTQLIYGRKYPGQQLRKISIQKKNRKSS</sequence>
<geneLocation type="plasmid" evidence="2">
    <name>pzkmb2</name>
</geneLocation>
<organism evidence="1 2">
    <name type="scientific">Macrococcoides bohemicum</name>
    <dbReference type="NCBI Taxonomy" id="1903056"/>
    <lineage>
        <taxon>Bacteria</taxon>
        <taxon>Bacillati</taxon>
        <taxon>Bacillota</taxon>
        <taxon>Bacilli</taxon>
        <taxon>Bacillales</taxon>
        <taxon>Staphylococcaceae</taxon>
        <taxon>Macrococcoides</taxon>
    </lineage>
</organism>
<keyword evidence="1" id="KW-0614">Plasmid</keyword>
<accession>A0A327ZZG2</accession>
<comment type="caution">
    <text evidence="1">The sequence shown here is derived from an EMBL/GenBank/DDBJ whole genome shotgun (WGS) entry which is preliminary data.</text>
</comment>
<reference evidence="1 2" key="1">
    <citation type="journal article" date="2018" name="Front. Microbiol.">
        <title>Description and Comparative Genomics of Macrococcus caseolyticus subsp. hominis subsp. nov., Macrococcus goetzii sp. nov., Macrococcus epidermidis sp. nov., and Macrococcus bohemicus sp. nov., Novel Macrococci From Human Clinical Material With Virulence Potential and Suspected Uptake of Foreign DNA by Natural Transformation.</title>
        <authorList>
            <person name="Maslanova I."/>
            <person name="Wertheimer Z."/>
            <person name="Sedlacek I."/>
            <person name="Svec P."/>
            <person name="Indrakova A."/>
            <person name="Kovarovic V."/>
            <person name="Schumann P."/>
            <person name="Sproer C."/>
            <person name="Kralova S."/>
            <person name="Sedo O."/>
            <person name="Kristofova L."/>
            <person name="Vrbovska V."/>
            <person name="Fuzik T."/>
            <person name="Petras P."/>
            <person name="Zdrahal Z."/>
            <person name="Ruzickova V."/>
            <person name="Doskar J."/>
            <person name="Pantucek R."/>
        </authorList>
    </citation>
    <scope>NUCLEOTIDE SEQUENCE [LARGE SCALE GENOMIC DNA]</scope>
    <source>
        <strain evidence="1 2">03/115</strain>
        <plasmid evidence="1">pZKMB2</plasmid>
    </source>
</reference>
<dbReference type="EMBL" id="PZJG01000031">
    <property type="protein sequence ID" value="RAK47645.1"/>
    <property type="molecule type" value="Genomic_DNA"/>
</dbReference>